<feature type="transmembrane region" description="Helical" evidence="5">
    <location>
        <begin position="169"/>
        <end position="191"/>
    </location>
</feature>
<feature type="transmembrane region" description="Helical" evidence="5">
    <location>
        <begin position="114"/>
        <end position="134"/>
    </location>
</feature>
<dbReference type="PROSITE" id="PS50801">
    <property type="entry name" value="STAS"/>
    <property type="match status" value="1"/>
</dbReference>
<dbReference type="CDD" id="cd07042">
    <property type="entry name" value="STAS_SulP_like_sulfate_transporter"/>
    <property type="match status" value="1"/>
</dbReference>
<dbReference type="CDD" id="cd00038">
    <property type="entry name" value="CAP_ED"/>
    <property type="match status" value="1"/>
</dbReference>
<feature type="transmembrane region" description="Helical" evidence="5">
    <location>
        <begin position="203"/>
        <end position="224"/>
    </location>
</feature>
<evidence type="ECO:0000256" key="5">
    <source>
        <dbReference type="SAM" id="Phobius"/>
    </source>
</evidence>
<evidence type="ECO:0000256" key="3">
    <source>
        <dbReference type="ARBA" id="ARBA00022989"/>
    </source>
</evidence>
<feature type="transmembrane region" description="Helical" evidence="5">
    <location>
        <begin position="141"/>
        <end position="157"/>
    </location>
</feature>
<evidence type="ECO:0008006" key="9">
    <source>
        <dbReference type="Google" id="ProtNLM"/>
    </source>
</evidence>
<feature type="transmembrane region" description="Helical" evidence="5">
    <location>
        <begin position="272"/>
        <end position="292"/>
    </location>
</feature>
<dbReference type="PROSITE" id="PS50042">
    <property type="entry name" value="CNMP_BINDING_3"/>
    <property type="match status" value="1"/>
</dbReference>
<dbReference type="InterPro" id="IPR014710">
    <property type="entry name" value="RmlC-like_jellyroll"/>
</dbReference>
<feature type="transmembrane region" description="Helical" evidence="5">
    <location>
        <begin position="434"/>
        <end position="459"/>
    </location>
</feature>
<comment type="subcellular location">
    <subcellularLocation>
        <location evidence="1">Membrane</location>
        <topology evidence="1">Multi-pass membrane protein</topology>
    </subcellularLocation>
</comment>
<feature type="transmembrane region" description="Helical" evidence="5">
    <location>
        <begin position="339"/>
        <end position="359"/>
    </location>
</feature>
<dbReference type="InterPro" id="IPR002645">
    <property type="entry name" value="STAS_dom"/>
</dbReference>
<feature type="domain" description="Cyclic nucleotide-binding" evidence="6">
    <location>
        <begin position="799"/>
        <end position="903"/>
    </location>
</feature>
<feature type="domain" description="STAS" evidence="7">
    <location>
        <begin position="658"/>
        <end position="773"/>
    </location>
</feature>
<feature type="transmembrane region" description="Helical" evidence="5">
    <location>
        <begin position="72"/>
        <end position="94"/>
    </location>
</feature>
<dbReference type="InterPro" id="IPR000595">
    <property type="entry name" value="cNMP-bd_dom"/>
</dbReference>
<feature type="transmembrane region" description="Helical" evidence="5">
    <location>
        <begin position="244"/>
        <end position="263"/>
    </location>
</feature>
<keyword evidence="3 5" id="KW-1133">Transmembrane helix</keyword>
<evidence type="ECO:0000256" key="4">
    <source>
        <dbReference type="ARBA" id="ARBA00023136"/>
    </source>
</evidence>
<proteinExistence type="predicted"/>
<evidence type="ECO:0000256" key="2">
    <source>
        <dbReference type="ARBA" id="ARBA00022692"/>
    </source>
</evidence>
<dbReference type="PANTHER" id="PTHR43310:SF2">
    <property type="entry name" value="SLC26A_SULP TRANSPORTER DOMAIN-CONTAINING PROTEIN"/>
    <property type="match status" value="1"/>
</dbReference>
<feature type="transmembrane region" description="Helical" evidence="5">
    <location>
        <begin position="465"/>
        <end position="495"/>
    </location>
</feature>
<dbReference type="Pfam" id="PF01740">
    <property type="entry name" value="STAS"/>
    <property type="match status" value="1"/>
</dbReference>
<gene>
    <name evidence="8" type="ORF">QSP1433_LOCUS15758</name>
</gene>
<dbReference type="SUPFAM" id="SSF51206">
    <property type="entry name" value="cAMP-binding domain-like"/>
    <property type="match status" value="1"/>
</dbReference>
<evidence type="ECO:0000259" key="7">
    <source>
        <dbReference type="PROSITE" id="PS50801"/>
    </source>
</evidence>
<sequence length="906" mass="99541">MDDVNVLPVGSGLLYSSPGVEKLRKRRNSMAFLPRKDSSILGTPFLGFDSAKLGKQRRKIEDVDNGGVTRGLLFGFINAAVLIPGMVGFASIIYKDSFFTEPEHNFLPMGIKLVFLSSGIHQLCFAMFSSLGFAVGQVQDAGLIFLSSMAVTIVSNMQTSGASADPSKVMSTTVVSLSLCTGVLGLLLVLLGKLKLARLVQYLPLPVVGGYLAYIGLFCGLSGLHLATGDELSSILDIRHLLNSHSITLLLPAIGTTTALIIVSKKAKGNPFVFPLCLILMPAIFFLVLKLAGNSLDDAREYGWICQKTPVPEFVDVVKLFNFEKVDWGAAFPSVLPTFFAMFAVVAFGSSLDVAAIQFELGEPLDYDSELVTVGISNVVSGFLGGYTGSYIFSQTIFTLRNGVKSRVGSFVIVVVELTMFFAPIDLMSMLPRFIFGSVFLVVALELMVEWLVLAYFALEKAGFAVVWLTFIFINIWGLEGGMALGFVCSALLFVYNYSSSSNVEVLPNAKSLAVRSGPDRRVLQKERSRIVALSLSGYQFFGTVIGTIIEVQQHVVVSKVVPANCDEPISRSSNLEAQSQNTAQRRANELHHSLLDGVDEEDYAPVRSASLHHHSPRLLHANSDISYNSGSGRFSLESGLQPSRATKQLRRLYEGDISDSVKSCKGLHETQYVVLDMSRASGVDATSARACFYTILQSLNNHGIQLVFAGLNKQMELVLRVNGVISPSGEASSQNTPFELESLSDNELGRFEEEEEHYASYFPTMEQALEWCEEQILAATTHTEASLTRHSFFDTDRLKAIKAKYFEEMELEHGEMLFEKGELADKVYVLETGRIGRKDANGRCSDCSLVGLDAFYLSKMHEYTAIADRYSKLFTLSRESAKRMEKEEPALAIYLYKAFYKVATE</sequence>
<dbReference type="Pfam" id="PF00916">
    <property type="entry name" value="Sulfate_transp"/>
    <property type="match status" value="1"/>
</dbReference>
<dbReference type="InterPro" id="IPR018490">
    <property type="entry name" value="cNMP-bd_dom_sf"/>
</dbReference>
<protein>
    <recommendedName>
        <fullName evidence="9">Sulfate transporter</fullName>
    </recommendedName>
</protein>
<dbReference type="AlphaFoldDB" id="A0A7S2WT19"/>
<evidence type="ECO:0000259" key="6">
    <source>
        <dbReference type="PROSITE" id="PS50042"/>
    </source>
</evidence>
<accession>A0A7S2WT19</accession>
<keyword evidence="4 5" id="KW-0472">Membrane</keyword>
<feature type="transmembrane region" description="Helical" evidence="5">
    <location>
        <begin position="408"/>
        <end position="427"/>
    </location>
</feature>
<dbReference type="Pfam" id="PF00027">
    <property type="entry name" value="cNMP_binding"/>
    <property type="match status" value="1"/>
</dbReference>
<dbReference type="InterPro" id="IPR052706">
    <property type="entry name" value="Membrane-Transporter-like"/>
</dbReference>
<reference evidence="8" key="1">
    <citation type="submission" date="2021-01" db="EMBL/GenBank/DDBJ databases">
        <authorList>
            <person name="Corre E."/>
            <person name="Pelletier E."/>
            <person name="Niang G."/>
            <person name="Scheremetjew M."/>
            <person name="Finn R."/>
            <person name="Kale V."/>
            <person name="Holt S."/>
            <person name="Cochrane G."/>
            <person name="Meng A."/>
            <person name="Brown T."/>
            <person name="Cohen L."/>
        </authorList>
    </citation>
    <scope>NUCLEOTIDE SEQUENCE</scope>
    <source>
        <strain evidence="8">NY070348D</strain>
    </source>
</reference>
<dbReference type="Gene3D" id="2.60.120.10">
    <property type="entry name" value="Jelly Rolls"/>
    <property type="match status" value="1"/>
</dbReference>
<evidence type="ECO:0000256" key="1">
    <source>
        <dbReference type="ARBA" id="ARBA00004141"/>
    </source>
</evidence>
<dbReference type="InterPro" id="IPR011547">
    <property type="entry name" value="SLC26A/SulP_dom"/>
</dbReference>
<keyword evidence="2 5" id="KW-0812">Transmembrane</keyword>
<evidence type="ECO:0000313" key="8">
    <source>
        <dbReference type="EMBL" id="CAD9704454.1"/>
    </source>
</evidence>
<dbReference type="EMBL" id="HBHK01025023">
    <property type="protein sequence ID" value="CAD9704454.1"/>
    <property type="molecule type" value="Transcribed_RNA"/>
</dbReference>
<dbReference type="InterPro" id="IPR036513">
    <property type="entry name" value="STAS_dom_sf"/>
</dbReference>
<dbReference type="GO" id="GO:0016020">
    <property type="term" value="C:membrane"/>
    <property type="evidence" value="ECO:0007669"/>
    <property type="project" value="UniProtKB-SubCell"/>
</dbReference>
<name>A0A7S2WT19_9STRA</name>
<dbReference type="PANTHER" id="PTHR43310">
    <property type="entry name" value="SULFATE TRANSPORTER YBAR-RELATED"/>
    <property type="match status" value="1"/>
</dbReference>
<organism evidence="8">
    <name type="scientific">Mucochytrium quahogii</name>
    <dbReference type="NCBI Taxonomy" id="96639"/>
    <lineage>
        <taxon>Eukaryota</taxon>
        <taxon>Sar</taxon>
        <taxon>Stramenopiles</taxon>
        <taxon>Bigyra</taxon>
        <taxon>Labyrinthulomycetes</taxon>
        <taxon>Thraustochytrida</taxon>
        <taxon>Thraustochytriidae</taxon>
        <taxon>Mucochytrium</taxon>
    </lineage>
</organism>
<dbReference type="Gene3D" id="3.30.750.24">
    <property type="entry name" value="STAS domain"/>
    <property type="match status" value="1"/>
</dbReference>